<keyword evidence="2" id="KW-1185">Reference proteome</keyword>
<dbReference type="Proteomes" id="UP000294513">
    <property type="component" value="Unassembled WGS sequence"/>
</dbReference>
<dbReference type="AlphaFoldDB" id="A0A4R5CF23"/>
<proteinExistence type="predicted"/>
<sequence length="78" mass="8173">MTADPWSAFLAAPDAIPRDRLVAAVKAAYALHEPTTTTNGVILCPFCTRSFGVLISAPCDAAKDILAALNPSKESRDG</sequence>
<accession>A0A4R5CF23</accession>
<reference evidence="1 2" key="1">
    <citation type="submission" date="2019-03" db="EMBL/GenBank/DDBJ databases">
        <title>Draft genome sequences of novel Actinobacteria.</title>
        <authorList>
            <person name="Sahin N."/>
            <person name="Ay H."/>
            <person name="Saygin H."/>
        </authorList>
    </citation>
    <scope>NUCLEOTIDE SEQUENCE [LARGE SCALE GENOMIC DNA]</scope>
    <source>
        <strain evidence="1 2">H3C3</strain>
    </source>
</reference>
<comment type="caution">
    <text evidence="1">The sequence shown here is derived from an EMBL/GenBank/DDBJ whole genome shotgun (WGS) entry which is preliminary data.</text>
</comment>
<organism evidence="1 2">
    <name type="scientific">Actinomadura rubrisoli</name>
    <dbReference type="NCBI Taxonomy" id="2530368"/>
    <lineage>
        <taxon>Bacteria</taxon>
        <taxon>Bacillati</taxon>
        <taxon>Actinomycetota</taxon>
        <taxon>Actinomycetes</taxon>
        <taxon>Streptosporangiales</taxon>
        <taxon>Thermomonosporaceae</taxon>
        <taxon>Actinomadura</taxon>
    </lineage>
</organism>
<gene>
    <name evidence="1" type="ORF">E1298_00790</name>
</gene>
<name>A0A4R5CF23_9ACTN</name>
<evidence type="ECO:0000313" key="1">
    <source>
        <dbReference type="EMBL" id="TDD97599.1"/>
    </source>
</evidence>
<dbReference type="RefSeq" id="WP_131888761.1">
    <property type="nucleotide sequence ID" value="NZ_SMKU01000002.1"/>
</dbReference>
<evidence type="ECO:0000313" key="2">
    <source>
        <dbReference type="Proteomes" id="UP000294513"/>
    </source>
</evidence>
<dbReference type="EMBL" id="SMKU01000002">
    <property type="protein sequence ID" value="TDD97599.1"/>
    <property type="molecule type" value="Genomic_DNA"/>
</dbReference>
<protein>
    <submittedName>
        <fullName evidence="1">Uncharacterized protein</fullName>
    </submittedName>
</protein>